<feature type="non-terminal residue" evidence="2">
    <location>
        <position position="255"/>
    </location>
</feature>
<proteinExistence type="predicted"/>
<organism evidence="2">
    <name type="scientific">marine metagenome</name>
    <dbReference type="NCBI Taxonomy" id="408172"/>
    <lineage>
        <taxon>unclassified sequences</taxon>
        <taxon>metagenomes</taxon>
        <taxon>ecological metagenomes</taxon>
    </lineage>
</organism>
<sequence length="255" mass="28421">MMARMESRIVLSVLTLTLLAIVPVSSQEAPQTSWGTPDLQGVWDFRSITPLERPEDLADQAFLSEEEAANLEQAAVNRIEELANKEAERTEVGGNIGAYNDFWMDRGTNTDDTRRTSLIVDPSNGRLPDMTEAGQARRESAPSSFNDKIYESYTELSSFDRCIMGFNAGPPMTPGAYNNNMQLFQTPEYVAVVTEMVHTVRIIPVGDSAASSDGIRQWSGNSRGHWDGDTFVVETQHFNDHDVYANWRGSSRDMT</sequence>
<evidence type="ECO:0000313" key="2">
    <source>
        <dbReference type="EMBL" id="SVC42001.1"/>
    </source>
</evidence>
<accession>A0A382M447</accession>
<protein>
    <submittedName>
        <fullName evidence="2">Uncharacterized protein</fullName>
    </submittedName>
</protein>
<dbReference type="AlphaFoldDB" id="A0A382M447"/>
<feature type="region of interest" description="Disordered" evidence="1">
    <location>
        <begin position="122"/>
        <end position="143"/>
    </location>
</feature>
<evidence type="ECO:0000256" key="1">
    <source>
        <dbReference type="SAM" id="MobiDB-lite"/>
    </source>
</evidence>
<reference evidence="2" key="1">
    <citation type="submission" date="2018-05" db="EMBL/GenBank/DDBJ databases">
        <authorList>
            <person name="Lanie J.A."/>
            <person name="Ng W.-L."/>
            <person name="Kazmierczak K.M."/>
            <person name="Andrzejewski T.M."/>
            <person name="Davidsen T.M."/>
            <person name="Wayne K.J."/>
            <person name="Tettelin H."/>
            <person name="Glass J.I."/>
            <person name="Rusch D."/>
            <person name="Podicherti R."/>
            <person name="Tsui H.-C.T."/>
            <person name="Winkler M.E."/>
        </authorList>
    </citation>
    <scope>NUCLEOTIDE SEQUENCE</scope>
</reference>
<dbReference type="EMBL" id="UINC01090239">
    <property type="protein sequence ID" value="SVC42001.1"/>
    <property type="molecule type" value="Genomic_DNA"/>
</dbReference>
<gene>
    <name evidence="2" type="ORF">METZ01_LOCUS294855</name>
</gene>
<name>A0A382M447_9ZZZZ</name>